<dbReference type="Pfam" id="PF23562">
    <property type="entry name" value="AMP-binding_C_3"/>
    <property type="match status" value="1"/>
</dbReference>
<dbReference type="InterPro" id="IPR020845">
    <property type="entry name" value="AMP-binding_CS"/>
</dbReference>
<name>A0A5N6U4Z5_ASPAV</name>
<dbReference type="PANTHER" id="PTHR43439:SF2">
    <property type="entry name" value="ENZYME, PUTATIVE (JCVI)-RELATED"/>
    <property type="match status" value="1"/>
</dbReference>
<feature type="domain" description="Thioester reductase (TE)" evidence="5">
    <location>
        <begin position="681"/>
        <end position="922"/>
    </location>
</feature>
<dbReference type="Pfam" id="PF07993">
    <property type="entry name" value="NAD_binding_4"/>
    <property type="match status" value="1"/>
</dbReference>
<evidence type="ECO:0000313" key="7">
    <source>
        <dbReference type="Proteomes" id="UP000325780"/>
    </source>
</evidence>
<organism evidence="6 7">
    <name type="scientific">Aspergillus avenaceus</name>
    <dbReference type="NCBI Taxonomy" id="36643"/>
    <lineage>
        <taxon>Eukaryota</taxon>
        <taxon>Fungi</taxon>
        <taxon>Dikarya</taxon>
        <taxon>Ascomycota</taxon>
        <taxon>Pezizomycotina</taxon>
        <taxon>Eurotiomycetes</taxon>
        <taxon>Eurotiomycetidae</taxon>
        <taxon>Eurotiales</taxon>
        <taxon>Aspergillaceae</taxon>
        <taxon>Aspergillus</taxon>
        <taxon>Aspergillus subgen. Circumdati</taxon>
    </lineage>
</organism>
<dbReference type="SUPFAM" id="SSF47336">
    <property type="entry name" value="ACP-like"/>
    <property type="match status" value="1"/>
</dbReference>
<evidence type="ECO:0000313" key="6">
    <source>
        <dbReference type="EMBL" id="KAE8153644.1"/>
    </source>
</evidence>
<evidence type="ECO:0000259" key="4">
    <source>
        <dbReference type="Pfam" id="PF00550"/>
    </source>
</evidence>
<dbReference type="InterPro" id="IPR036736">
    <property type="entry name" value="ACP-like_sf"/>
</dbReference>
<evidence type="ECO:0008006" key="8">
    <source>
        <dbReference type="Google" id="ProtNLM"/>
    </source>
</evidence>
<dbReference type="PROSITE" id="PS00455">
    <property type="entry name" value="AMP_BINDING"/>
    <property type="match status" value="1"/>
</dbReference>
<dbReference type="EMBL" id="ML742037">
    <property type="protein sequence ID" value="KAE8153644.1"/>
    <property type="molecule type" value="Genomic_DNA"/>
</dbReference>
<sequence>MAESGVERLALPELIDQLAKRQPETLYCVHPISQDKDEGWRRITLEQLAHTINRLAWWINSKLPRGPGGGQRIIAYIGTNDLRYMAFIVACMKVGHAALLLSTRNSLPALEHLIRSTDCSVLVDATERPQLKRTIQDLEYRCSDSLETWKMDDMWSTFSSAAAEPYPYRQQFADIEEHIALMIHSSGTTGMPKPIKITHGYIATIENMSKIPVPPGRERAIFALSHIGQMRLLHGPLFHIMGIMCLVESIVLLTPFTLAPDRPLTLEMFVAIMDRPDHPVFALLSPYILETIVSSEQGRKALAKLSGLNFGGAPISRKSGDMIASLVRFQTLMGSSETSYTPTLLCKDNGDWGYFEFNPAANVRMEDVGQNMFELILPRPASRQYHGVFHVYPNLKEYRTGDLFRPHSSKPGLWRYEGRGDDIIVLKNGEKLNPIDGEKTVESSPLVDRAIILGQDRFQVSLLIQPHWDALPTYWTVDSLHKSLRSVVDQANRFLPAHGQIFYSHVAFASRDKPFTLSPKGSLRRREIAQEYGSLLDELYASSLEEQSPETITDMPSGSGQPEIEQWLQGVVGQILSQGVVDIDTDIVALGMDSLQVMRLTQILQQAQQALHKSSKVEQWSHSLVYNKATVRRIAEELHCNPEVQALASSSESPSQRQYRLTHSVWQNARFLHSQGRSVILTGSTGELGSYLLDELLKDPSIEKIYCLNRSAEAIEKQRASFEEKGLASPWLSETSRVEFYQAHFDQEYLGLSLGTYHNIQQRVDVVLHNAWPVNFNQPFERFSSQITGMHRLLRFAQDSPRHIDFNFISSIATVSGSHNEGNLAITEALHNVSAVLPQGYAESKFVAESLCGIAAHDKHLNVAIHRVGQLGGPSTADHGMWNVRDWVPSLIKSSVAIGALPDSLGPLRADWVPIDTAAQIMSQIVYTRRSTSSSGLKVYHITNPHPRDWSSILPPITQACGATIVSLSDWIQRLQINASSIDTRNEDLHQVPAVQLIEFFSMLDSMKTAIPPIGVSNTSQASAAMRDMVPIDHHLVGVWLRQWKKWIPELRVDGP</sequence>
<dbReference type="PANTHER" id="PTHR43439">
    <property type="entry name" value="PHENYLACETATE-COENZYME A LIGASE"/>
    <property type="match status" value="1"/>
</dbReference>
<dbReference type="Proteomes" id="UP000325780">
    <property type="component" value="Unassembled WGS sequence"/>
</dbReference>
<proteinExistence type="predicted"/>
<dbReference type="Gene3D" id="3.40.50.12780">
    <property type="entry name" value="N-terminal domain of ligase-like"/>
    <property type="match status" value="1"/>
</dbReference>
<dbReference type="InterPro" id="IPR000873">
    <property type="entry name" value="AMP-dep_synth/lig_dom"/>
</dbReference>
<accession>A0A5N6U4Z5</accession>
<dbReference type="InterPro" id="IPR042099">
    <property type="entry name" value="ANL_N_sf"/>
</dbReference>
<dbReference type="AlphaFoldDB" id="A0A5N6U4Z5"/>
<gene>
    <name evidence="6" type="ORF">BDV25DRAFT_168634</name>
</gene>
<keyword evidence="2" id="KW-0597">Phosphoprotein</keyword>
<dbReference type="InterPro" id="IPR036291">
    <property type="entry name" value="NAD(P)-bd_dom_sf"/>
</dbReference>
<feature type="domain" description="Carrier" evidence="4">
    <location>
        <begin position="566"/>
        <end position="607"/>
    </location>
</feature>
<dbReference type="Gene3D" id="1.10.1200.10">
    <property type="entry name" value="ACP-like"/>
    <property type="match status" value="1"/>
</dbReference>
<keyword evidence="7" id="KW-1185">Reference proteome</keyword>
<dbReference type="Pfam" id="PF00501">
    <property type="entry name" value="AMP-binding"/>
    <property type="match status" value="1"/>
</dbReference>
<evidence type="ECO:0000256" key="2">
    <source>
        <dbReference type="ARBA" id="ARBA00022553"/>
    </source>
</evidence>
<evidence type="ECO:0000259" key="5">
    <source>
        <dbReference type="Pfam" id="PF07993"/>
    </source>
</evidence>
<dbReference type="Gene3D" id="3.40.50.720">
    <property type="entry name" value="NAD(P)-binding Rossmann-like Domain"/>
    <property type="match status" value="1"/>
</dbReference>
<dbReference type="OrthoDB" id="429813at2759"/>
<dbReference type="PROSITE" id="PS00012">
    <property type="entry name" value="PHOSPHOPANTETHEINE"/>
    <property type="match status" value="1"/>
</dbReference>
<reference evidence="6 7" key="1">
    <citation type="submission" date="2019-04" db="EMBL/GenBank/DDBJ databases">
        <title>Friends and foes A comparative genomics study of 23 Aspergillus species from section Flavi.</title>
        <authorList>
            <consortium name="DOE Joint Genome Institute"/>
            <person name="Kjaerbolling I."/>
            <person name="Vesth T."/>
            <person name="Frisvad J.C."/>
            <person name="Nybo J.L."/>
            <person name="Theobald S."/>
            <person name="Kildgaard S."/>
            <person name="Isbrandt T."/>
            <person name="Kuo A."/>
            <person name="Sato A."/>
            <person name="Lyhne E.K."/>
            <person name="Kogle M.E."/>
            <person name="Wiebenga A."/>
            <person name="Kun R.S."/>
            <person name="Lubbers R.J."/>
            <person name="Makela M.R."/>
            <person name="Barry K."/>
            <person name="Chovatia M."/>
            <person name="Clum A."/>
            <person name="Daum C."/>
            <person name="Haridas S."/>
            <person name="He G."/>
            <person name="LaButti K."/>
            <person name="Lipzen A."/>
            <person name="Mondo S."/>
            <person name="Riley R."/>
            <person name="Salamov A."/>
            <person name="Simmons B.A."/>
            <person name="Magnuson J.K."/>
            <person name="Henrissat B."/>
            <person name="Mortensen U.H."/>
            <person name="Larsen T.O."/>
            <person name="Devries R.P."/>
            <person name="Grigoriev I.V."/>
            <person name="Machida M."/>
            <person name="Baker S.E."/>
            <person name="Andersen M.R."/>
        </authorList>
    </citation>
    <scope>NUCLEOTIDE SEQUENCE [LARGE SCALE GENOMIC DNA]</scope>
    <source>
        <strain evidence="6 7">IBT 18842</strain>
    </source>
</reference>
<keyword evidence="1" id="KW-0596">Phosphopantetheine</keyword>
<dbReference type="SUPFAM" id="SSF51735">
    <property type="entry name" value="NAD(P)-binding Rossmann-fold domains"/>
    <property type="match status" value="1"/>
</dbReference>
<dbReference type="SUPFAM" id="SSF56801">
    <property type="entry name" value="Acetyl-CoA synthetase-like"/>
    <property type="match status" value="1"/>
</dbReference>
<evidence type="ECO:0000256" key="1">
    <source>
        <dbReference type="ARBA" id="ARBA00022450"/>
    </source>
</evidence>
<dbReference type="InterPro" id="IPR009081">
    <property type="entry name" value="PP-bd_ACP"/>
</dbReference>
<dbReference type="InterPro" id="IPR006162">
    <property type="entry name" value="Ppantetheine_attach_site"/>
</dbReference>
<dbReference type="InterPro" id="IPR051414">
    <property type="entry name" value="Adenylate-forming_Reductase"/>
</dbReference>
<protein>
    <recommendedName>
        <fullName evidence="8">Carrier domain-containing protein</fullName>
    </recommendedName>
</protein>
<evidence type="ECO:0000259" key="3">
    <source>
        <dbReference type="Pfam" id="PF00501"/>
    </source>
</evidence>
<dbReference type="Pfam" id="PF00550">
    <property type="entry name" value="PP-binding"/>
    <property type="match status" value="1"/>
</dbReference>
<feature type="domain" description="AMP-dependent synthetase/ligase" evidence="3">
    <location>
        <begin position="19"/>
        <end position="341"/>
    </location>
</feature>
<dbReference type="InterPro" id="IPR013120">
    <property type="entry name" value="FAR_NAD-bd"/>
</dbReference>